<evidence type="ECO:0000313" key="3">
    <source>
        <dbReference type="Proteomes" id="UP000316621"/>
    </source>
</evidence>
<sequence length="125" mass="14203">MNLNLSLSLSSPVSAEEATAAMGGVGRGGGQKRGRTQRKHFKQTRENVWKKTRSDTTNNNDNNNGENHQPGWESFANQNLAFEAYYKEQGIVKEEEWKVFMDVLHKPFQLLSESILVNFSFDSCF</sequence>
<feature type="compositionally biased region" description="Basic residues" evidence="1">
    <location>
        <begin position="30"/>
        <end position="42"/>
    </location>
</feature>
<feature type="compositionally biased region" description="Low complexity" evidence="1">
    <location>
        <begin position="55"/>
        <end position="64"/>
    </location>
</feature>
<evidence type="ECO:0000313" key="2">
    <source>
        <dbReference type="EMBL" id="RZC46995.1"/>
    </source>
</evidence>
<gene>
    <name evidence="2" type="ORF">C5167_039941</name>
</gene>
<feature type="compositionally biased region" description="Low complexity" evidence="1">
    <location>
        <begin position="1"/>
        <end position="11"/>
    </location>
</feature>
<protein>
    <submittedName>
        <fullName evidence="2">Uncharacterized protein</fullName>
    </submittedName>
</protein>
<dbReference type="GO" id="GO:0008173">
    <property type="term" value="F:RNA methyltransferase activity"/>
    <property type="evidence" value="ECO:0007669"/>
    <property type="project" value="InterPro"/>
</dbReference>
<dbReference type="PANTHER" id="PTHR22808">
    <property type="entry name" value="NCL1 YEAST -RELATED NOL1/NOP2/FMU SUN DOMAIN-CONTAINING"/>
    <property type="match status" value="1"/>
</dbReference>
<keyword evidence="3" id="KW-1185">Reference proteome</keyword>
<organism evidence="2 3">
    <name type="scientific">Papaver somniferum</name>
    <name type="common">Opium poppy</name>
    <dbReference type="NCBI Taxonomy" id="3469"/>
    <lineage>
        <taxon>Eukaryota</taxon>
        <taxon>Viridiplantae</taxon>
        <taxon>Streptophyta</taxon>
        <taxon>Embryophyta</taxon>
        <taxon>Tracheophyta</taxon>
        <taxon>Spermatophyta</taxon>
        <taxon>Magnoliopsida</taxon>
        <taxon>Ranunculales</taxon>
        <taxon>Papaveraceae</taxon>
        <taxon>Papaveroideae</taxon>
        <taxon>Papaver</taxon>
    </lineage>
</organism>
<feature type="region of interest" description="Disordered" evidence="1">
    <location>
        <begin position="1"/>
        <end position="73"/>
    </location>
</feature>
<accession>A0A4Y7IHS0</accession>
<proteinExistence type="predicted"/>
<name>A0A4Y7IHS0_PAPSO</name>
<dbReference type="EMBL" id="CM010715">
    <property type="protein sequence ID" value="RZC46995.1"/>
    <property type="molecule type" value="Genomic_DNA"/>
</dbReference>
<dbReference type="AlphaFoldDB" id="A0A4Y7IHS0"/>
<dbReference type="GO" id="GO:0001510">
    <property type="term" value="P:RNA methylation"/>
    <property type="evidence" value="ECO:0007669"/>
    <property type="project" value="InterPro"/>
</dbReference>
<evidence type="ECO:0000256" key="1">
    <source>
        <dbReference type="SAM" id="MobiDB-lite"/>
    </source>
</evidence>
<dbReference type="InterPro" id="IPR023267">
    <property type="entry name" value="RCMT"/>
</dbReference>
<dbReference type="Proteomes" id="UP000316621">
    <property type="component" value="Chromosome 1"/>
</dbReference>
<reference evidence="2 3" key="1">
    <citation type="journal article" date="2018" name="Science">
        <title>The opium poppy genome and morphinan production.</title>
        <authorList>
            <person name="Guo L."/>
            <person name="Winzer T."/>
            <person name="Yang X."/>
            <person name="Li Y."/>
            <person name="Ning Z."/>
            <person name="He Z."/>
            <person name="Teodor R."/>
            <person name="Lu Y."/>
            <person name="Bowser T.A."/>
            <person name="Graham I.A."/>
            <person name="Ye K."/>
        </authorList>
    </citation>
    <scope>NUCLEOTIDE SEQUENCE [LARGE SCALE GENOMIC DNA]</scope>
    <source>
        <strain evidence="3">cv. HN1</strain>
        <tissue evidence="2">Leaves</tissue>
    </source>
</reference>
<feature type="compositionally biased region" description="Basic and acidic residues" evidence="1">
    <location>
        <begin position="43"/>
        <end position="54"/>
    </location>
</feature>
<dbReference type="Gramene" id="RZC46995">
    <property type="protein sequence ID" value="RZC46995"/>
    <property type="gene ID" value="C5167_039941"/>
</dbReference>
<dbReference type="STRING" id="3469.A0A4Y7IHS0"/>
<dbReference type="PANTHER" id="PTHR22808:SF1">
    <property type="entry name" value="RNA CYTOSINE-C(5)-METHYLTRANSFERASE NSUN2-RELATED"/>
    <property type="match status" value="1"/>
</dbReference>